<comment type="caution">
    <text evidence="3">The sequence shown here is derived from an EMBL/GenBank/DDBJ whole genome shotgun (WGS) entry which is preliminary data.</text>
</comment>
<organism evidence="3 4">
    <name type="scientific">Symbiodinium natans</name>
    <dbReference type="NCBI Taxonomy" id="878477"/>
    <lineage>
        <taxon>Eukaryota</taxon>
        <taxon>Sar</taxon>
        <taxon>Alveolata</taxon>
        <taxon>Dinophyceae</taxon>
        <taxon>Suessiales</taxon>
        <taxon>Symbiodiniaceae</taxon>
        <taxon>Symbiodinium</taxon>
    </lineage>
</organism>
<dbReference type="EMBL" id="CAJNDS010001513">
    <property type="protein sequence ID" value="CAE7263061.1"/>
    <property type="molecule type" value="Genomic_DNA"/>
</dbReference>
<dbReference type="Proteomes" id="UP000604046">
    <property type="component" value="Unassembled WGS sequence"/>
</dbReference>
<accession>A0A812MH86</accession>
<feature type="compositionally biased region" description="Basic and acidic residues" evidence="2">
    <location>
        <begin position="242"/>
        <end position="258"/>
    </location>
</feature>
<feature type="region of interest" description="Disordered" evidence="2">
    <location>
        <begin position="378"/>
        <end position="449"/>
    </location>
</feature>
<name>A0A812MH86_9DINO</name>
<feature type="region of interest" description="Disordered" evidence="2">
    <location>
        <begin position="218"/>
        <end position="297"/>
    </location>
</feature>
<keyword evidence="4" id="KW-1185">Reference proteome</keyword>
<evidence type="ECO:0000256" key="2">
    <source>
        <dbReference type="SAM" id="MobiDB-lite"/>
    </source>
</evidence>
<protein>
    <submittedName>
        <fullName evidence="3">Uncharacterized protein</fullName>
    </submittedName>
</protein>
<feature type="region of interest" description="Disordered" evidence="2">
    <location>
        <begin position="163"/>
        <end position="199"/>
    </location>
</feature>
<evidence type="ECO:0000313" key="3">
    <source>
        <dbReference type="EMBL" id="CAE7263061.1"/>
    </source>
</evidence>
<gene>
    <name evidence="3" type="ORF">SNAT2548_LOCUS13816</name>
</gene>
<feature type="compositionally biased region" description="Low complexity" evidence="2">
    <location>
        <begin position="170"/>
        <end position="181"/>
    </location>
</feature>
<dbReference type="AlphaFoldDB" id="A0A812MH86"/>
<proteinExistence type="predicted"/>
<feature type="coiled-coil region" evidence="1">
    <location>
        <begin position="47"/>
        <end position="141"/>
    </location>
</feature>
<reference evidence="3" key="1">
    <citation type="submission" date="2021-02" db="EMBL/GenBank/DDBJ databases">
        <authorList>
            <person name="Dougan E. K."/>
            <person name="Rhodes N."/>
            <person name="Thang M."/>
            <person name="Chan C."/>
        </authorList>
    </citation>
    <scope>NUCLEOTIDE SEQUENCE</scope>
</reference>
<feature type="compositionally biased region" description="Polar residues" evidence="2">
    <location>
        <begin position="392"/>
        <end position="406"/>
    </location>
</feature>
<sequence length="449" mass="48752">MRRVMFSGCILRTDNNLSIPWEADYVWHSPPTFDMHTAIAGSQGLCCDAEKEKLEQALAKLQKNVEEQNENCLLGQMAMSLLQEQVEDLQSAIEILQEEAHGLRQDFKLGLANNKEREQENRKLNEQLGELRTQLLELQDKSDGLGADGPVVKIVNHAGSQTDAACETWPSPSADSQSSDATCASDDAFSGGEPDLDSTCASERDLVEDAKAPAALAAAAGSSLEDKPKAEMSMRTGFKMPAAKEERPQRIMDEKRALGVDNSVASESSAAASQASASPPKALPAVRVTAAAPVRSSEDLRRAAKALHKDKEASLSDKDKKALLERADELLLSIFASQLGEPWPEQDGECNEPEMAFGTAFCSVLFRRKSLHEADAAVAAVPPKQPEECSEAANSDFENSQLSQRHLQSEEGEEERDEEDGEGGEEGEAEMAEMAEFLRALFGEDQLAE</sequence>
<evidence type="ECO:0000313" key="4">
    <source>
        <dbReference type="Proteomes" id="UP000604046"/>
    </source>
</evidence>
<evidence type="ECO:0000256" key="1">
    <source>
        <dbReference type="SAM" id="Coils"/>
    </source>
</evidence>
<feature type="compositionally biased region" description="Acidic residues" evidence="2">
    <location>
        <begin position="410"/>
        <end position="433"/>
    </location>
</feature>
<keyword evidence="1" id="KW-0175">Coiled coil</keyword>
<feature type="compositionally biased region" description="Low complexity" evidence="2">
    <location>
        <begin position="263"/>
        <end position="295"/>
    </location>
</feature>